<feature type="transmembrane region" description="Helical" evidence="6">
    <location>
        <begin position="231"/>
        <end position="253"/>
    </location>
</feature>
<organism evidence="7 8">
    <name type="scientific">Verrucomicrobia subdivision 6 bacterium BACL9 MAG-120507-bin52</name>
    <dbReference type="NCBI Taxonomy" id="1655590"/>
    <lineage>
        <taxon>Bacteria</taxon>
        <taxon>Pseudomonadati</taxon>
        <taxon>Verrucomicrobiota</taxon>
        <taxon>Verrucomicrobiia</taxon>
        <taxon>Verrucomicrobiales</taxon>
        <taxon>Verrucomicrobia subdivision 6</taxon>
    </lineage>
</organism>
<evidence type="ECO:0000313" key="7">
    <source>
        <dbReference type="EMBL" id="KRO61828.1"/>
    </source>
</evidence>
<dbReference type="AlphaFoldDB" id="A0A0R2RGZ1"/>
<evidence type="ECO:0000256" key="4">
    <source>
        <dbReference type="ARBA" id="ARBA00022989"/>
    </source>
</evidence>
<reference evidence="7 8" key="1">
    <citation type="submission" date="2015-10" db="EMBL/GenBank/DDBJ databases">
        <title>Metagenome-Assembled Genomes uncover a global brackish microbiome.</title>
        <authorList>
            <person name="Hugerth L.W."/>
            <person name="Larsson J."/>
            <person name="Alneberg J."/>
            <person name="Lindh M.V."/>
            <person name="Legrand C."/>
            <person name="Pinhassi J."/>
            <person name="Andersson A.F."/>
        </authorList>
    </citation>
    <scope>NUCLEOTIDE SEQUENCE [LARGE SCALE GENOMIC DNA]</scope>
    <source>
        <strain evidence="7">BACL18 MAG-120507-bin52</strain>
    </source>
</reference>
<dbReference type="PANTHER" id="PTHR40277">
    <property type="entry name" value="BLL5419 PROTEIN"/>
    <property type="match status" value="1"/>
</dbReference>
<comment type="caution">
    <text evidence="7">The sequence shown here is derived from an EMBL/GenBank/DDBJ whole genome shotgun (WGS) entry which is preliminary data.</text>
</comment>
<protein>
    <recommendedName>
        <fullName evidence="9">Lysylphosphatidylglycerol synthetase</fullName>
    </recommendedName>
</protein>
<dbReference type="Proteomes" id="UP000051269">
    <property type="component" value="Unassembled WGS sequence"/>
</dbReference>
<dbReference type="Pfam" id="PF03706">
    <property type="entry name" value="LPG_synthase_TM"/>
    <property type="match status" value="1"/>
</dbReference>
<name>A0A0R2RGZ1_9BACT</name>
<feature type="transmembrane region" description="Helical" evidence="6">
    <location>
        <begin position="35"/>
        <end position="58"/>
    </location>
</feature>
<evidence type="ECO:0000256" key="5">
    <source>
        <dbReference type="ARBA" id="ARBA00023136"/>
    </source>
</evidence>
<feature type="transmembrane region" description="Helical" evidence="6">
    <location>
        <begin position="204"/>
        <end position="225"/>
    </location>
</feature>
<feature type="transmembrane region" description="Helical" evidence="6">
    <location>
        <begin position="6"/>
        <end position="23"/>
    </location>
</feature>
<keyword evidence="4 6" id="KW-1133">Transmembrane helix</keyword>
<comment type="subcellular location">
    <subcellularLocation>
        <location evidence="1">Cell membrane</location>
        <topology evidence="1">Multi-pass membrane protein</topology>
    </subcellularLocation>
</comment>
<feature type="transmembrane region" description="Helical" evidence="6">
    <location>
        <begin position="120"/>
        <end position="138"/>
    </location>
</feature>
<feature type="transmembrane region" description="Helical" evidence="6">
    <location>
        <begin position="150"/>
        <end position="172"/>
    </location>
</feature>
<evidence type="ECO:0000256" key="3">
    <source>
        <dbReference type="ARBA" id="ARBA00022692"/>
    </source>
</evidence>
<evidence type="ECO:0000256" key="6">
    <source>
        <dbReference type="SAM" id="Phobius"/>
    </source>
</evidence>
<sequence>MGWTARVVFTVAAVWFLSTKLNWGEFGAVVRQADPLWLALASLTYGGVVVISIVRWHLLLEVAGAAVDWGRTAQLSMAGLFFNSVLPGMMGGDVMRAYWAAQDAPQARAAAVVSILLERVLGLTATVSVGAALILPHWNDLTSHPVTQAGAYAFLIVSAILFVLLLVLAHPASAKVMSGRERVGWRKVAGEGAEACHICLTHPVGAGAGLGLSILAQLLLVSLFYCVSRGMGLAVGFWQLASVLPMVAMITVLPITWNGLGLREAAFVTFLGTFGIATAQSVAISLTGFAVILAWNLVGGVVY</sequence>
<dbReference type="GO" id="GO:0005886">
    <property type="term" value="C:plasma membrane"/>
    <property type="evidence" value="ECO:0007669"/>
    <property type="project" value="UniProtKB-SubCell"/>
</dbReference>
<feature type="transmembrane region" description="Helical" evidence="6">
    <location>
        <begin position="265"/>
        <end position="298"/>
    </location>
</feature>
<dbReference type="PANTHER" id="PTHR40277:SF1">
    <property type="entry name" value="BLL5419 PROTEIN"/>
    <property type="match status" value="1"/>
</dbReference>
<evidence type="ECO:0000256" key="2">
    <source>
        <dbReference type="ARBA" id="ARBA00022475"/>
    </source>
</evidence>
<dbReference type="InterPro" id="IPR022791">
    <property type="entry name" value="L-PG_synthase/AglD"/>
</dbReference>
<evidence type="ECO:0000256" key="1">
    <source>
        <dbReference type="ARBA" id="ARBA00004651"/>
    </source>
</evidence>
<gene>
    <name evidence="7" type="ORF">ABR82_08850</name>
</gene>
<feature type="transmembrane region" description="Helical" evidence="6">
    <location>
        <begin position="78"/>
        <end position="99"/>
    </location>
</feature>
<evidence type="ECO:0008006" key="9">
    <source>
        <dbReference type="Google" id="ProtNLM"/>
    </source>
</evidence>
<dbReference type="EMBL" id="LIBO01000195">
    <property type="protein sequence ID" value="KRO61828.1"/>
    <property type="molecule type" value="Genomic_DNA"/>
</dbReference>
<keyword evidence="5 6" id="KW-0472">Membrane</keyword>
<feature type="non-terminal residue" evidence="7">
    <location>
        <position position="303"/>
    </location>
</feature>
<accession>A0A0R2RGZ1</accession>
<keyword evidence="3 6" id="KW-0812">Transmembrane</keyword>
<keyword evidence="2" id="KW-1003">Cell membrane</keyword>
<dbReference type="NCBIfam" id="TIGR00374">
    <property type="entry name" value="flippase-like domain"/>
    <property type="match status" value="1"/>
</dbReference>
<proteinExistence type="predicted"/>
<evidence type="ECO:0000313" key="8">
    <source>
        <dbReference type="Proteomes" id="UP000051269"/>
    </source>
</evidence>